<evidence type="ECO:0000313" key="1">
    <source>
        <dbReference type="EMBL" id="XDI04227.1"/>
    </source>
</evidence>
<name>A0AB39BDF2_9MICO</name>
<dbReference type="RefSeq" id="WP_368496636.1">
    <property type="nucleotide sequence ID" value="NZ_CP162511.1"/>
</dbReference>
<gene>
    <name evidence="1" type="ORF">ABFY20_12830</name>
</gene>
<evidence type="ECO:0008006" key="2">
    <source>
        <dbReference type="Google" id="ProtNLM"/>
    </source>
</evidence>
<dbReference type="AlphaFoldDB" id="A0AB39BDF2"/>
<sequence>MVRNRHDDPLLPDDVTPRDLDKVARNELKTLNKENAEDVARHLVMASRLIETDPEEAHQHAISASRRAGRIGVVRETLAITAYATGDYALALRELRTYRRISGSNEQLALMIDSERGMGRPERGLEEGRAVDRSTLSVPAQVAVAIAMSGARLDLGQAEAALTELEIPQLNPDVAFSYSTELFDAYAEVLEELGREEESAAWRTRARIADEAVNGGDDDVIEVFDEEEDDGAVHEEE</sequence>
<dbReference type="EMBL" id="CP162511">
    <property type="protein sequence ID" value="XDI04227.1"/>
    <property type="molecule type" value="Genomic_DNA"/>
</dbReference>
<proteinExistence type="predicted"/>
<accession>A0AB39BDF2</accession>
<organism evidence="1">
    <name type="scientific">Herbiconiux sp. A18JL235</name>
    <dbReference type="NCBI Taxonomy" id="3152363"/>
    <lineage>
        <taxon>Bacteria</taxon>
        <taxon>Bacillati</taxon>
        <taxon>Actinomycetota</taxon>
        <taxon>Actinomycetes</taxon>
        <taxon>Micrococcales</taxon>
        <taxon>Microbacteriaceae</taxon>
        <taxon>Herbiconiux</taxon>
    </lineage>
</organism>
<protein>
    <recommendedName>
        <fullName evidence="2">Tetratricopeptide repeat protein</fullName>
    </recommendedName>
</protein>
<reference evidence="1" key="1">
    <citation type="submission" date="2024-05" db="EMBL/GenBank/DDBJ databases">
        <title>Herbiconiux sp. A18JL235.</title>
        <authorList>
            <person name="Zhang G."/>
        </authorList>
    </citation>
    <scope>NUCLEOTIDE SEQUENCE</scope>
    <source>
        <strain evidence="1">A18JL235</strain>
    </source>
</reference>